<dbReference type="Pfam" id="PF00400">
    <property type="entry name" value="WD40"/>
    <property type="match status" value="7"/>
</dbReference>
<dbReference type="GO" id="GO:0002098">
    <property type="term" value="P:tRNA wobble uridine modification"/>
    <property type="evidence" value="ECO:0007669"/>
    <property type="project" value="InterPro"/>
</dbReference>
<proteinExistence type="inferred from homology"/>
<comment type="pathway">
    <text evidence="3">tRNA modification; 5-methoxycarbonylmethyl-2-thiouridine-tRNA biosynthesis.</text>
</comment>
<comment type="caution">
    <text evidence="12">The sequence shown here is derived from an EMBL/GenBank/DDBJ whole genome shotgun (WGS) entry which is preliminary data.</text>
</comment>
<evidence type="ECO:0000256" key="5">
    <source>
        <dbReference type="ARBA" id="ARBA00020267"/>
    </source>
</evidence>
<evidence type="ECO:0000256" key="10">
    <source>
        <dbReference type="ARBA" id="ARBA00023242"/>
    </source>
</evidence>
<feature type="repeat" description="WD" evidence="11">
    <location>
        <begin position="402"/>
        <end position="432"/>
    </location>
</feature>
<reference evidence="12" key="1">
    <citation type="journal article" date="2023" name="Mol. Phylogenet. Evol.">
        <title>Genome-scale phylogeny and comparative genomics of the fungal order Sordariales.</title>
        <authorList>
            <person name="Hensen N."/>
            <person name="Bonometti L."/>
            <person name="Westerberg I."/>
            <person name="Brannstrom I.O."/>
            <person name="Guillou S."/>
            <person name="Cros-Aarteil S."/>
            <person name="Calhoun S."/>
            <person name="Haridas S."/>
            <person name="Kuo A."/>
            <person name="Mondo S."/>
            <person name="Pangilinan J."/>
            <person name="Riley R."/>
            <person name="LaButti K."/>
            <person name="Andreopoulos B."/>
            <person name="Lipzen A."/>
            <person name="Chen C."/>
            <person name="Yan M."/>
            <person name="Daum C."/>
            <person name="Ng V."/>
            <person name="Clum A."/>
            <person name="Steindorff A."/>
            <person name="Ohm R.A."/>
            <person name="Martin F."/>
            <person name="Silar P."/>
            <person name="Natvig D.O."/>
            <person name="Lalanne C."/>
            <person name="Gautier V."/>
            <person name="Ament-Velasquez S.L."/>
            <person name="Kruys A."/>
            <person name="Hutchinson M.I."/>
            <person name="Powell A.J."/>
            <person name="Barry K."/>
            <person name="Miller A.N."/>
            <person name="Grigoriev I.V."/>
            <person name="Debuchy R."/>
            <person name="Gladieux P."/>
            <person name="Hiltunen Thoren M."/>
            <person name="Johannesson H."/>
        </authorList>
    </citation>
    <scope>NUCLEOTIDE SEQUENCE</scope>
    <source>
        <strain evidence="12">CBS 990.96</strain>
    </source>
</reference>
<evidence type="ECO:0000256" key="4">
    <source>
        <dbReference type="ARBA" id="ARBA00005881"/>
    </source>
</evidence>
<dbReference type="PROSITE" id="PS50082">
    <property type="entry name" value="WD_REPEATS_2"/>
    <property type="match status" value="6"/>
</dbReference>
<dbReference type="SUPFAM" id="SSF50978">
    <property type="entry name" value="WD40 repeat-like"/>
    <property type="match status" value="3"/>
</dbReference>
<dbReference type="SMART" id="SM00320">
    <property type="entry name" value="WD40"/>
    <property type="match status" value="11"/>
</dbReference>
<organism evidence="12 13">
    <name type="scientific">Podospora fimiseda</name>
    <dbReference type="NCBI Taxonomy" id="252190"/>
    <lineage>
        <taxon>Eukaryota</taxon>
        <taxon>Fungi</taxon>
        <taxon>Dikarya</taxon>
        <taxon>Ascomycota</taxon>
        <taxon>Pezizomycotina</taxon>
        <taxon>Sordariomycetes</taxon>
        <taxon>Sordariomycetidae</taxon>
        <taxon>Sordariales</taxon>
        <taxon>Podosporaceae</taxon>
        <taxon>Podospora</taxon>
    </lineage>
</organism>
<dbReference type="Gene3D" id="2.130.10.10">
    <property type="entry name" value="YVTN repeat-like/Quinoprotein amine dehydrogenase"/>
    <property type="match status" value="4"/>
</dbReference>
<evidence type="ECO:0000256" key="6">
    <source>
        <dbReference type="ARBA" id="ARBA00022490"/>
    </source>
</evidence>
<dbReference type="PANTHER" id="PTHR44111:SF1">
    <property type="entry name" value="ELONGATOR COMPLEX PROTEIN 2"/>
    <property type="match status" value="1"/>
</dbReference>
<dbReference type="FunFam" id="2.130.10.10:FF:000400">
    <property type="entry name" value="Elongator acetyltransferase complex subunit 2"/>
    <property type="match status" value="1"/>
</dbReference>
<keyword evidence="7 11" id="KW-0853">WD repeat</keyword>
<keyword evidence="13" id="KW-1185">Reference proteome</keyword>
<feature type="repeat" description="WD" evidence="11">
    <location>
        <begin position="684"/>
        <end position="719"/>
    </location>
</feature>
<evidence type="ECO:0000256" key="8">
    <source>
        <dbReference type="ARBA" id="ARBA00022694"/>
    </source>
</evidence>
<dbReference type="GO" id="GO:0033588">
    <property type="term" value="C:elongator holoenzyme complex"/>
    <property type="evidence" value="ECO:0007669"/>
    <property type="project" value="InterPro"/>
</dbReference>
<evidence type="ECO:0000313" key="13">
    <source>
        <dbReference type="Proteomes" id="UP001301958"/>
    </source>
</evidence>
<name>A0AAN7BJY8_9PEZI</name>
<dbReference type="PANTHER" id="PTHR44111">
    <property type="entry name" value="ELONGATOR COMPLEX PROTEIN 2"/>
    <property type="match status" value="1"/>
</dbReference>
<sequence length="831" mass="91378">MTENIHYLSAGANRWPGASDWGQDGFVAFGAETNVCLWNPSNPNGISSILSQHTGTVRAVKFLPRLADEKEVLLLSGGDDKVLRVWIVNSEDGTATFREDLESHTEPINCISVLKPHEGGSLKRRIFVTGGADCTWKVWAYDASQGFSLLQTIKTSGDPRWIPLEAGLSTLDDEGSRIIMAVTGTINKVQIFTASTEDTEKGLEFTLQATLPGHENWVRALDFIREKNETGSDLLLASASQDKYIRIWRIHQGSALSALNSTGMDLTMASLTLGNKIHKITAGGTKYCIMFEALLLGHEDWIYSARWSRTADNKLQLLSASGDNSLSVWESDPDSGIWITVARLGEVSREKGATTATGSIGGFWTCHWSPSGTSIITFGRTGSWRRWDYNTSDDAWQQHYAISGHTRAVTGISWAHDGSYLLSTSTDQTTRLHAQWTGAGSSPGGTWHEMSRPQIHGYDLNCISTLGPTTSFVSGADEKLMRVFTEPKAVAHMLSRLTDSSLTPSDISAAPDAANMPVLGLSNKAIDVVDDDADLSALEASAHNSNADREALDPASMVRKSALDIDHPPFEESLSRHTLWPEVEKLYGHGYEISCLATSHDGKLIASACKATSLNHAVIRLFETEKWTEVRPPLQAHSLTVTRVRFSPDDRYLVSVGRDRQWTVFEKNQEGEEAHEYKLVQAKEKGHTRMILDAAWAPLIESGERVFATAGRDKQVKVWAKKQNGEQFELGKAVAEEQPVTALDFLPEVTKDGSLLLAVGTEAGKLLILTIKVTNGEVEVVETHVLKKELWLPKAVLQLAWRPKKEERKQEGNELAIAGEDGSVRIYSFKA</sequence>
<protein>
    <recommendedName>
        <fullName evidence="5">Elongator complex protein 2</fullName>
    </recommendedName>
</protein>
<keyword evidence="8" id="KW-0819">tRNA processing</keyword>
<evidence type="ECO:0000256" key="1">
    <source>
        <dbReference type="ARBA" id="ARBA00004123"/>
    </source>
</evidence>
<dbReference type="PROSITE" id="PS50294">
    <property type="entry name" value="WD_REPEATS_REGION"/>
    <property type="match status" value="1"/>
</dbReference>
<keyword evidence="9" id="KW-0677">Repeat</keyword>
<feature type="repeat" description="WD" evidence="11">
    <location>
        <begin position="634"/>
        <end position="666"/>
    </location>
</feature>
<reference evidence="12" key="2">
    <citation type="submission" date="2023-05" db="EMBL/GenBank/DDBJ databases">
        <authorList>
            <consortium name="Lawrence Berkeley National Laboratory"/>
            <person name="Steindorff A."/>
            <person name="Hensen N."/>
            <person name="Bonometti L."/>
            <person name="Westerberg I."/>
            <person name="Brannstrom I.O."/>
            <person name="Guillou S."/>
            <person name="Cros-Aarteil S."/>
            <person name="Calhoun S."/>
            <person name="Haridas S."/>
            <person name="Kuo A."/>
            <person name="Mondo S."/>
            <person name="Pangilinan J."/>
            <person name="Riley R."/>
            <person name="Labutti K."/>
            <person name="Andreopoulos B."/>
            <person name="Lipzen A."/>
            <person name="Chen C."/>
            <person name="Yanf M."/>
            <person name="Daum C."/>
            <person name="Ng V."/>
            <person name="Clum A."/>
            <person name="Ohm R."/>
            <person name="Martin F."/>
            <person name="Silar P."/>
            <person name="Natvig D."/>
            <person name="Lalanne C."/>
            <person name="Gautier V."/>
            <person name="Ament-Velasquez S.L."/>
            <person name="Kruys A."/>
            <person name="Hutchinson M.I."/>
            <person name="Powell A.J."/>
            <person name="Barry K."/>
            <person name="Miller A.N."/>
            <person name="Grigoriev I.V."/>
            <person name="Debuchy R."/>
            <person name="Gladieux P."/>
            <person name="Thoren M.H."/>
            <person name="Johannesson H."/>
        </authorList>
    </citation>
    <scope>NUCLEOTIDE SEQUENCE</scope>
    <source>
        <strain evidence="12">CBS 990.96</strain>
    </source>
</reference>
<gene>
    <name evidence="12" type="ORF">QBC38DRAFT_284100</name>
</gene>
<dbReference type="GO" id="GO:0005634">
    <property type="term" value="C:nucleus"/>
    <property type="evidence" value="ECO:0007669"/>
    <property type="project" value="UniProtKB-SubCell"/>
</dbReference>
<evidence type="ECO:0000256" key="7">
    <source>
        <dbReference type="ARBA" id="ARBA00022574"/>
    </source>
</evidence>
<evidence type="ECO:0000256" key="9">
    <source>
        <dbReference type="ARBA" id="ARBA00022737"/>
    </source>
</evidence>
<dbReference type="AlphaFoldDB" id="A0AAN7BJY8"/>
<feature type="repeat" description="WD" evidence="11">
    <location>
        <begin position="50"/>
        <end position="96"/>
    </location>
</feature>
<keyword evidence="10" id="KW-0539">Nucleus</keyword>
<evidence type="ECO:0000256" key="3">
    <source>
        <dbReference type="ARBA" id="ARBA00005043"/>
    </source>
</evidence>
<comment type="similarity">
    <text evidence="4">Belongs to the WD repeat ELP2 family.</text>
</comment>
<dbReference type="GO" id="GO:0005737">
    <property type="term" value="C:cytoplasm"/>
    <property type="evidence" value="ECO:0007669"/>
    <property type="project" value="UniProtKB-SubCell"/>
</dbReference>
<dbReference type="InterPro" id="IPR036322">
    <property type="entry name" value="WD40_repeat_dom_sf"/>
</dbReference>
<accession>A0AAN7BJY8</accession>
<comment type="subcellular location">
    <subcellularLocation>
        <location evidence="2">Cytoplasm</location>
    </subcellularLocation>
    <subcellularLocation>
        <location evidence="1">Nucleus</location>
    </subcellularLocation>
</comment>
<feature type="repeat" description="WD" evidence="11">
    <location>
        <begin position="295"/>
        <end position="330"/>
    </location>
</feature>
<keyword evidence="6" id="KW-0963">Cytoplasm</keyword>
<evidence type="ECO:0000313" key="12">
    <source>
        <dbReference type="EMBL" id="KAK4224850.1"/>
    </source>
</evidence>
<dbReference type="Proteomes" id="UP001301958">
    <property type="component" value="Unassembled WGS sequence"/>
</dbReference>
<dbReference type="InterPro" id="IPR015943">
    <property type="entry name" value="WD40/YVTN_repeat-like_dom_sf"/>
</dbReference>
<dbReference type="EMBL" id="MU865381">
    <property type="protein sequence ID" value="KAK4224850.1"/>
    <property type="molecule type" value="Genomic_DNA"/>
</dbReference>
<dbReference type="InterPro" id="IPR001680">
    <property type="entry name" value="WD40_rpt"/>
</dbReference>
<dbReference type="InterPro" id="IPR037289">
    <property type="entry name" value="Elp2"/>
</dbReference>
<feature type="repeat" description="WD" evidence="11">
    <location>
        <begin position="211"/>
        <end position="258"/>
    </location>
</feature>
<evidence type="ECO:0000256" key="2">
    <source>
        <dbReference type="ARBA" id="ARBA00004496"/>
    </source>
</evidence>
<evidence type="ECO:0000256" key="11">
    <source>
        <dbReference type="PROSITE-ProRule" id="PRU00221"/>
    </source>
</evidence>